<evidence type="ECO:0000256" key="3">
    <source>
        <dbReference type="SAM" id="Coils"/>
    </source>
</evidence>
<keyword evidence="4" id="KW-0472">Membrane</keyword>
<comment type="caution">
    <text evidence="6">The sequence shown here is derived from an EMBL/GenBank/DDBJ whole genome shotgun (WGS) entry which is preliminary data.</text>
</comment>
<comment type="subcellular location">
    <subcellularLocation>
        <location evidence="1">Cell envelope</location>
    </subcellularLocation>
</comment>
<name>A0A316FIS3_9GAMM</name>
<dbReference type="Pfam" id="PF25919">
    <property type="entry name" value="BSH_CusB"/>
    <property type="match status" value="1"/>
</dbReference>
<dbReference type="PANTHER" id="PTHR32347">
    <property type="entry name" value="EFFLUX SYSTEM COMPONENT YKNX-RELATED"/>
    <property type="match status" value="1"/>
</dbReference>
<proteinExistence type="predicted"/>
<dbReference type="InterPro" id="IPR058790">
    <property type="entry name" value="BSH_CusB"/>
</dbReference>
<dbReference type="SUPFAM" id="SSF111369">
    <property type="entry name" value="HlyD-like secretion proteins"/>
    <property type="match status" value="1"/>
</dbReference>
<dbReference type="Gene3D" id="2.40.420.20">
    <property type="match status" value="1"/>
</dbReference>
<evidence type="ECO:0000256" key="4">
    <source>
        <dbReference type="SAM" id="Phobius"/>
    </source>
</evidence>
<keyword evidence="7" id="KW-1185">Reference proteome</keyword>
<feature type="domain" description="CusB-like barrel-sandwich hybrid" evidence="5">
    <location>
        <begin position="75"/>
        <end position="264"/>
    </location>
</feature>
<evidence type="ECO:0000256" key="2">
    <source>
        <dbReference type="ARBA" id="ARBA00023054"/>
    </source>
</evidence>
<keyword evidence="4" id="KW-1133">Transmembrane helix</keyword>
<reference evidence="6 7" key="1">
    <citation type="submission" date="2018-05" db="EMBL/GenBank/DDBJ databases">
        <title>Genomic Encyclopedia of Type Strains, Phase IV (KMG-IV): sequencing the most valuable type-strain genomes for metagenomic binning, comparative biology and taxonomic classification.</title>
        <authorList>
            <person name="Goeker M."/>
        </authorList>
    </citation>
    <scope>NUCLEOTIDE SEQUENCE [LARGE SCALE GENOMIC DNA]</scope>
    <source>
        <strain evidence="6 7">DSM 25350</strain>
    </source>
</reference>
<keyword evidence="4" id="KW-0812">Transmembrane</keyword>
<dbReference type="Gene3D" id="2.40.30.170">
    <property type="match status" value="1"/>
</dbReference>
<dbReference type="RefSeq" id="WP_109764296.1">
    <property type="nucleotide sequence ID" value="NZ_QGGU01000009.1"/>
</dbReference>
<accession>A0A316FIS3</accession>
<dbReference type="Proteomes" id="UP000245790">
    <property type="component" value="Unassembled WGS sequence"/>
</dbReference>
<dbReference type="EMBL" id="QGGU01000009">
    <property type="protein sequence ID" value="PWK48634.1"/>
    <property type="molecule type" value="Genomic_DNA"/>
</dbReference>
<evidence type="ECO:0000259" key="5">
    <source>
        <dbReference type="Pfam" id="PF25919"/>
    </source>
</evidence>
<evidence type="ECO:0000313" key="7">
    <source>
        <dbReference type="Proteomes" id="UP000245790"/>
    </source>
</evidence>
<dbReference type="GO" id="GO:0030313">
    <property type="term" value="C:cell envelope"/>
    <property type="evidence" value="ECO:0007669"/>
    <property type="project" value="UniProtKB-SubCell"/>
</dbReference>
<evidence type="ECO:0000256" key="1">
    <source>
        <dbReference type="ARBA" id="ARBA00004196"/>
    </source>
</evidence>
<feature type="coiled-coil region" evidence="3">
    <location>
        <begin position="106"/>
        <end position="158"/>
    </location>
</feature>
<evidence type="ECO:0000313" key="6">
    <source>
        <dbReference type="EMBL" id="PWK48634.1"/>
    </source>
</evidence>
<gene>
    <name evidence="6" type="ORF">C8D97_109185</name>
</gene>
<dbReference type="InterPro" id="IPR050465">
    <property type="entry name" value="UPF0194_transport"/>
</dbReference>
<protein>
    <submittedName>
        <fullName evidence="6">CusB/HlyD membrane fusion family barrel-sandwich protein</fullName>
    </submittedName>
</protein>
<dbReference type="OrthoDB" id="9806939at2"/>
<feature type="transmembrane region" description="Helical" evidence="4">
    <location>
        <begin position="16"/>
        <end position="36"/>
    </location>
</feature>
<sequence length="418" mass="47025">MDIQREIKVTPLWRKYWYLLPIFLLVAGTVWARYFLGDTAYIVDKKSLRLAQAERGNFTIEVRGTGVLKPKDTRWVSTQVAGRVEQVFVKPGAVVKQGDPLLQLANPQLNRELEKAQWELKATQAENQAKQVALESQLLELENNVEEAKFQYQSTKLKLDAETELISQGGGSISKIEYQRTKLAVDQQYQRWKGQQRRLSKMHDNMQSSLIAQNARLELIENDYQQKKQSVNHLLVKAPQDGVVQSFSLELGQQTNIGSSVGTIANQRDLYAELSIQELQVKDISLGQAVIIDTRSSNISGKVSRIDPAVKSGLVTIDVALTQQLPAEARPDLNVEGRIVIQDLADTLYIKRPTFAPSNSTIKLFRVSDNQMFADQILVDTGLSSVNQIEIKSGLNPGDTIIISDSSKWQKHKRIMLN</sequence>
<organism evidence="6 7">
    <name type="scientific">Pleionea mediterranea</name>
    <dbReference type="NCBI Taxonomy" id="523701"/>
    <lineage>
        <taxon>Bacteria</taxon>
        <taxon>Pseudomonadati</taxon>
        <taxon>Pseudomonadota</taxon>
        <taxon>Gammaproteobacteria</taxon>
        <taxon>Oceanospirillales</taxon>
        <taxon>Pleioneaceae</taxon>
        <taxon>Pleionea</taxon>
    </lineage>
</organism>
<dbReference type="AlphaFoldDB" id="A0A316FIS3"/>
<dbReference type="Gene3D" id="2.40.50.100">
    <property type="match status" value="1"/>
</dbReference>
<keyword evidence="2 3" id="KW-0175">Coiled coil</keyword>
<dbReference type="PANTHER" id="PTHR32347:SF23">
    <property type="entry name" value="BLL5650 PROTEIN"/>
    <property type="match status" value="1"/>
</dbReference>